<gene>
    <name evidence="3" type="ORF">Phou_037100</name>
</gene>
<dbReference type="InterPro" id="IPR001387">
    <property type="entry name" value="Cro/C1-type_HTH"/>
</dbReference>
<proteinExistence type="predicted"/>
<dbReference type="PROSITE" id="PS50943">
    <property type="entry name" value="HTH_CROC1"/>
    <property type="match status" value="1"/>
</dbReference>
<dbReference type="CDD" id="cd00093">
    <property type="entry name" value="HTH_XRE"/>
    <property type="match status" value="1"/>
</dbReference>
<sequence>MPVRDGVWPAAAITDPAQLGPLLRRRRTELGLRLEDAGAGAGLQDTHLGRIERGAASPRIPTLIPILDRLGLQLLIVDAGPADGVAVRLAELAEQVAELRTVMTWQGLRDLRQQVDAAVEGRADAEARVVELEARNAALAEEVAGLRRREAPAMRVELRELRARIRRFEEAFDALARQDVLTPELIEQARDAVDGTPAGREAA</sequence>
<dbReference type="Proteomes" id="UP000482800">
    <property type="component" value="Unassembled WGS sequence"/>
</dbReference>
<feature type="domain" description="HTH cro/C1-type" evidence="2">
    <location>
        <begin position="23"/>
        <end position="77"/>
    </location>
</feature>
<feature type="coiled-coil region" evidence="1">
    <location>
        <begin position="108"/>
        <end position="178"/>
    </location>
</feature>
<reference evidence="3 4" key="1">
    <citation type="submission" date="2020-03" db="EMBL/GenBank/DDBJ databases">
        <title>Whole genome shotgun sequence of Phytohabitans houttuyneae NBRC 108639.</title>
        <authorList>
            <person name="Komaki H."/>
            <person name="Tamura T."/>
        </authorList>
    </citation>
    <scope>NUCLEOTIDE SEQUENCE [LARGE SCALE GENOMIC DNA]</scope>
    <source>
        <strain evidence="3 4">NBRC 108639</strain>
    </source>
</reference>
<keyword evidence="4" id="KW-1185">Reference proteome</keyword>
<protein>
    <recommendedName>
        <fullName evidence="2">HTH cro/C1-type domain-containing protein</fullName>
    </recommendedName>
</protein>
<dbReference type="EMBL" id="BLPF01000001">
    <property type="protein sequence ID" value="GFJ79530.1"/>
    <property type="molecule type" value="Genomic_DNA"/>
</dbReference>
<reference evidence="3 4" key="2">
    <citation type="submission" date="2020-03" db="EMBL/GenBank/DDBJ databases">
        <authorList>
            <person name="Ichikawa N."/>
            <person name="Kimura A."/>
            <person name="Kitahashi Y."/>
            <person name="Uohara A."/>
        </authorList>
    </citation>
    <scope>NUCLEOTIDE SEQUENCE [LARGE SCALE GENOMIC DNA]</scope>
    <source>
        <strain evidence="3 4">NBRC 108639</strain>
    </source>
</reference>
<dbReference type="AlphaFoldDB" id="A0A6V8K7N3"/>
<dbReference type="SMART" id="SM00530">
    <property type="entry name" value="HTH_XRE"/>
    <property type="match status" value="1"/>
</dbReference>
<evidence type="ECO:0000256" key="1">
    <source>
        <dbReference type="SAM" id="Coils"/>
    </source>
</evidence>
<evidence type="ECO:0000313" key="4">
    <source>
        <dbReference type="Proteomes" id="UP000482800"/>
    </source>
</evidence>
<dbReference type="SUPFAM" id="SSF47413">
    <property type="entry name" value="lambda repressor-like DNA-binding domains"/>
    <property type="match status" value="1"/>
</dbReference>
<dbReference type="GO" id="GO:0003677">
    <property type="term" value="F:DNA binding"/>
    <property type="evidence" value="ECO:0007669"/>
    <property type="project" value="InterPro"/>
</dbReference>
<dbReference type="InterPro" id="IPR010982">
    <property type="entry name" value="Lambda_DNA-bd_dom_sf"/>
</dbReference>
<keyword evidence="1" id="KW-0175">Coiled coil</keyword>
<evidence type="ECO:0000313" key="3">
    <source>
        <dbReference type="EMBL" id="GFJ79530.1"/>
    </source>
</evidence>
<organism evidence="3 4">
    <name type="scientific">Phytohabitans houttuyneae</name>
    <dbReference type="NCBI Taxonomy" id="1076126"/>
    <lineage>
        <taxon>Bacteria</taxon>
        <taxon>Bacillati</taxon>
        <taxon>Actinomycetota</taxon>
        <taxon>Actinomycetes</taxon>
        <taxon>Micromonosporales</taxon>
        <taxon>Micromonosporaceae</taxon>
    </lineage>
</organism>
<dbReference type="Pfam" id="PF13560">
    <property type="entry name" value="HTH_31"/>
    <property type="match status" value="1"/>
</dbReference>
<evidence type="ECO:0000259" key="2">
    <source>
        <dbReference type="PROSITE" id="PS50943"/>
    </source>
</evidence>
<name>A0A6V8K7N3_9ACTN</name>
<accession>A0A6V8K7N3</accession>
<dbReference type="Gene3D" id="1.10.260.40">
    <property type="entry name" value="lambda repressor-like DNA-binding domains"/>
    <property type="match status" value="1"/>
</dbReference>
<comment type="caution">
    <text evidence="3">The sequence shown here is derived from an EMBL/GenBank/DDBJ whole genome shotgun (WGS) entry which is preliminary data.</text>
</comment>